<organism evidence="11 12">
    <name type="scientific">Nematostella vectensis</name>
    <name type="common">Starlet sea anemone</name>
    <dbReference type="NCBI Taxonomy" id="45351"/>
    <lineage>
        <taxon>Eukaryota</taxon>
        <taxon>Metazoa</taxon>
        <taxon>Cnidaria</taxon>
        <taxon>Anthozoa</taxon>
        <taxon>Hexacorallia</taxon>
        <taxon>Actiniaria</taxon>
        <taxon>Edwardsiidae</taxon>
        <taxon>Nematostella</taxon>
    </lineage>
</organism>
<evidence type="ECO:0000256" key="8">
    <source>
        <dbReference type="ARBA" id="ARBA00023163"/>
    </source>
</evidence>
<comment type="subcellular location">
    <subcellularLocation>
        <location evidence="1">Nucleus</location>
    </subcellularLocation>
</comment>
<dbReference type="SUPFAM" id="SSF52768">
    <property type="entry name" value="Arginase/deacetylase"/>
    <property type="match status" value="1"/>
</dbReference>
<dbReference type="KEGG" id="nve:5499011"/>
<dbReference type="InParanoid" id="A7T651"/>
<keyword evidence="5" id="KW-0378">Hydrolase</keyword>
<dbReference type="AlphaFoldDB" id="A7T651"/>
<evidence type="ECO:0000313" key="11">
    <source>
        <dbReference type="EMBL" id="EDO28556.1"/>
    </source>
</evidence>
<dbReference type="Gene3D" id="3.40.800.20">
    <property type="entry name" value="Histone deacetylase domain"/>
    <property type="match status" value="1"/>
</dbReference>
<evidence type="ECO:0000256" key="9">
    <source>
        <dbReference type="ARBA" id="ARBA00023242"/>
    </source>
</evidence>
<keyword evidence="12" id="KW-1185">Reference proteome</keyword>
<evidence type="ECO:0000256" key="3">
    <source>
        <dbReference type="ARBA" id="ARBA00012111"/>
    </source>
</evidence>
<reference evidence="11 12" key="1">
    <citation type="journal article" date="2007" name="Science">
        <title>Sea anemone genome reveals ancestral eumetazoan gene repertoire and genomic organization.</title>
        <authorList>
            <person name="Putnam N.H."/>
            <person name="Srivastava M."/>
            <person name="Hellsten U."/>
            <person name="Dirks B."/>
            <person name="Chapman J."/>
            <person name="Salamov A."/>
            <person name="Terry A."/>
            <person name="Shapiro H."/>
            <person name="Lindquist E."/>
            <person name="Kapitonov V.V."/>
            <person name="Jurka J."/>
            <person name="Genikhovich G."/>
            <person name="Grigoriev I.V."/>
            <person name="Lucas S.M."/>
            <person name="Steele R.E."/>
            <person name="Finnerty J.R."/>
            <person name="Technau U."/>
            <person name="Martindale M.Q."/>
            <person name="Rokhsar D.S."/>
        </authorList>
    </citation>
    <scope>NUCLEOTIDE SEQUENCE [LARGE SCALE GENOMIC DNA]</scope>
    <source>
        <strain evidence="12">CH2 X CH6</strain>
    </source>
</reference>
<evidence type="ECO:0000256" key="4">
    <source>
        <dbReference type="ARBA" id="ARBA00022491"/>
    </source>
</evidence>
<evidence type="ECO:0000256" key="1">
    <source>
        <dbReference type="ARBA" id="ARBA00004123"/>
    </source>
</evidence>
<dbReference type="EMBL" id="DS471419">
    <property type="protein sequence ID" value="EDO28556.1"/>
    <property type="molecule type" value="Genomic_DNA"/>
</dbReference>
<keyword evidence="6" id="KW-0156">Chromatin regulator</keyword>
<gene>
    <name evidence="11" type="ORF">NEMVEDRAFT_v1g5679</name>
</gene>
<dbReference type="InterPro" id="IPR037138">
    <property type="entry name" value="His_deacetylse_dom_sf"/>
</dbReference>
<dbReference type="GO" id="GO:0141221">
    <property type="term" value="F:histone deacetylase activity, hydrolytic mechanism"/>
    <property type="evidence" value="ECO:0007669"/>
    <property type="project" value="UniProtKB-EC"/>
</dbReference>
<dbReference type="PANTHER" id="PTHR10625">
    <property type="entry name" value="HISTONE DEACETYLASE HDAC1-RELATED"/>
    <property type="match status" value="1"/>
</dbReference>
<accession>A7T651</accession>
<evidence type="ECO:0000313" key="12">
    <source>
        <dbReference type="Proteomes" id="UP000001593"/>
    </source>
</evidence>
<keyword evidence="4" id="KW-0678">Repressor</keyword>
<feature type="domain" description="Histone deacetylase" evidence="10">
    <location>
        <begin position="1"/>
        <end position="73"/>
    </location>
</feature>
<dbReference type="GO" id="GO:0010468">
    <property type="term" value="P:regulation of gene expression"/>
    <property type="evidence" value="ECO:0007669"/>
    <property type="project" value="UniProtKB-ARBA"/>
</dbReference>
<keyword evidence="8" id="KW-0804">Transcription</keyword>
<name>A7T651_NEMVE</name>
<dbReference type="InterPro" id="IPR023696">
    <property type="entry name" value="Ureohydrolase_dom_sf"/>
</dbReference>
<dbReference type="PANTHER" id="PTHR10625:SF5">
    <property type="entry name" value="HISTONE DEACETYLASE"/>
    <property type="match status" value="1"/>
</dbReference>
<feature type="non-terminal residue" evidence="11">
    <location>
        <position position="1"/>
    </location>
</feature>
<dbReference type="EC" id="3.5.1.98" evidence="3"/>
<dbReference type="PhylomeDB" id="A7T651"/>
<keyword evidence="9" id="KW-0539">Nucleus</keyword>
<comment type="similarity">
    <text evidence="2">Belongs to the histone deacetylase family. HD type 2 subfamily.</text>
</comment>
<keyword evidence="7" id="KW-0805">Transcription regulation</keyword>
<evidence type="ECO:0000256" key="2">
    <source>
        <dbReference type="ARBA" id="ARBA00007738"/>
    </source>
</evidence>
<protein>
    <recommendedName>
        <fullName evidence="3">histone deacetylase</fullName>
        <ecNumber evidence="3">3.5.1.98</ecNumber>
    </recommendedName>
</protein>
<evidence type="ECO:0000259" key="10">
    <source>
        <dbReference type="Pfam" id="PF00850"/>
    </source>
</evidence>
<evidence type="ECO:0000256" key="5">
    <source>
        <dbReference type="ARBA" id="ARBA00022801"/>
    </source>
</evidence>
<evidence type="ECO:0000256" key="6">
    <source>
        <dbReference type="ARBA" id="ARBA00022853"/>
    </source>
</evidence>
<dbReference type="STRING" id="45351.A7T651"/>
<dbReference type="InterPro" id="IPR023801">
    <property type="entry name" value="His_deacetylse_dom"/>
</dbReference>
<dbReference type="Proteomes" id="UP000001593">
    <property type="component" value="Unassembled WGS sequence"/>
</dbReference>
<feature type="non-terminal residue" evidence="11">
    <location>
        <position position="73"/>
    </location>
</feature>
<dbReference type="Pfam" id="PF00850">
    <property type="entry name" value="Hist_deacetyl"/>
    <property type="match status" value="1"/>
</dbReference>
<dbReference type="HOGENOM" id="CLU_007727_8_5_1"/>
<sequence>DIHHGNGTQQMFYDDPHVLYISLHRHDDGTFFPGTGKAEECGAGIGVGYNVNIAWSGGLDPPYGDAEYLAAFR</sequence>
<dbReference type="GO" id="GO:0005634">
    <property type="term" value="C:nucleus"/>
    <property type="evidence" value="ECO:0007669"/>
    <property type="project" value="UniProtKB-SubCell"/>
</dbReference>
<proteinExistence type="inferred from homology"/>
<evidence type="ECO:0000256" key="7">
    <source>
        <dbReference type="ARBA" id="ARBA00023015"/>
    </source>
</evidence>